<name>A0ACB8R1S1_9AGAM</name>
<proteinExistence type="predicted"/>
<organism evidence="1 2">
    <name type="scientific">Auriscalpium vulgare</name>
    <dbReference type="NCBI Taxonomy" id="40419"/>
    <lineage>
        <taxon>Eukaryota</taxon>
        <taxon>Fungi</taxon>
        <taxon>Dikarya</taxon>
        <taxon>Basidiomycota</taxon>
        <taxon>Agaricomycotina</taxon>
        <taxon>Agaricomycetes</taxon>
        <taxon>Russulales</taxon>
        <taxon>Auriscalpiaceae</taxon>
        <taxon>Auriscalpium</taxon>
    </lineage>
</organism>
<gene>
    <name evidence="1" type="ORF">FA95DRAFT_1613679</name>
</gene>
<evidence type="ECO:0000313" key="2">
    <source>
        <dbReference type="Proteomes" id="UP000814033"/>
    </source>
</evidence>
<keyword evidence="2" id="KW-1185">Reference proteome</keyword>
<evidence type="ECO:0000313" key="1">
    <source>
        <dbReference type="EMBL" id="KAI0038044.1"/>
    </source>
</evidence>
<sequence>MPAHANFYVTIPETGYFIVTFQLSSEGIVSYVSTGPSTRRTGEGHAAAAPSSLVTVLRPQAQATAASHRTMVDTLATAFGADAQPATDAAGEGAARHVVQAQIRLRAGADGQLVVETQGSWPDSEVIVSALSQVFAPGASTAVDPVETVGRRSHSTLSS</sequence>
<protein>
    <submittedName>
        <fullName evidence="1">Uncharacterized protein</fullName>
    </submittedName>
</protein>
<dbReference type="Proteomes" id="UP000814033">
    <property type="component" value="Unassembled WGS sequence"/>
</dbReference>
<reference evidence="1" key="2">
    <citation type="journal article" date="2022" name="New Phytol.">
        <title>Evolutionary transition to the ectomycorrhizal habit in the genomes of a hyperdiverse lineage of mushroom-forming fungi.</title>
        <authorList>
            <person name="Looney B."/>
            <person name="Miyauchi S."/>
            <person name="Morin E."/>
            <person name="Drula E."/>
            <person name="Courty P.E."/>
            <person name="Kohler A."/>
            <person name="Kuo A."/>
            <person name="LaButti K."/>
            <person name="Pangilinan J."/>
            <person name="Lipzen A."/>
            <person name="Riley R."/>
            <person name="Andreopoulos W."/>
            <person name="He G."/>
            <person name="Johnson J."/>
            <person name="Nolan M."/>
            <person name="Tritt A."/>
            <person name="Barry K.W."/>
            <person name="Grigoriev I.V."/>
            <person name="Nagy L.G."/>
            <person name="Hibbett D."/>
            <person name="Henrissat B."/>
            <person name="Matheny P.B."/>
            <person name="Labbe J."/>
            <person name="Martin F.M."/>
        </authorList>
    </citation>
    <scope>NUCLEOTIDE SEQUENCE</scope>
    <source>
        <strain evidence="1">FP105234-sp</strain>
    </source>
</reference>
<comment type="caution">
    <text evidence="1">The sequence shown here is derived from an EMBL/GenBank/DDBJ whole genome shotgun (WGS) entry which is preliminary data.</text>
</comment>
<reference evidence="1" key="1">
    <citation type="submission" date="2021-02" db="EMBL/GenBank/DDBJ databases">
        <authorList>
            <consortium name="DOE Joint Genome Institute"/>
            <person name="Ahrendt S."/>
            <person name="Looney B.P."/>
            <person name="Miyauchi S."/>
            <person name="Morin E."/>
            <person name="Drula E."/>
            <person name="Courty P.E."/>
            <person name="Chicoki N."/>
            <person name="Fauchery L."/>
            <person name="Kohler A."/>
            <person name="Kuo A."/>
            <person name="Labutti K."/>
            <person name="Pangilinan J."/>
            <person name="Lipzen A."/>
            <person name="Riley R."/>
            <person name="Andreopoulos W."/>
            <person name="He G."/>
            <person name="Johnson J."/>
            <person name="Barry K.W."/>
            <person name="Grigoriev I.V."/>
            <person name="Nagy L."/>
            <person name="Hibbett D."/>
            <person name="Henrissat B."/>
            <person name="Matheny P.B."/>
            <person name="Labbe J."/>
            <person name="Martin F."/>
        </authorList>
    </citation>
    <scope>NUCLEOTIDE SEQUENCE</scope>
    <source>
        <strain evidence="1">FP105234-sp</strain>
    </source>
</reference>
<accession>A0ACB8R1S1</accession>
<dbReference type="EMBL" id="MU276612">
    <property type="protein sequence ID" value="KAI0038044.1"/>
    <property type="molecule type" value="Genomic_DNA"/>
</dbReference>